<feature type="non-terminal residue" evidence="1">
    <location>
        <position position="1"/>
    </location>
</feature>
<dbReference type="EMBL" id="BARU01022952">
    <property type="protein sequence ID" value="GAH48223.1"/>
    <property type="molecule type" value="Genomic_DNA"/>
</dbReference>
<protein>
    <submittedName>
        <fullName evidence="1">Uncharacterized protein</fullName>
    </submittedName>
</protein>
<reference evidence="1" key="1">
    <citation type="journal article" date="2014" name="Front. Microbiol.">
        <title>High frequency of phylogenetically diverse reductive dehalogenase-homologous genes in deep subseafloor sedimentary metagenomes.</title>
        <authorList>
            <person name="Kawai M."/>
            <person name="Futagami T."/>
            <person name="Toyoda A."/>
            <person name="Takaki Y."/>
            <person name="Nishi S."/>
            <person name="Hori S."/>
            <person name="Arai W."/>
            <person name="Tsubouchi T."/>
            <person name="Morono Y."/>
            <person name="Uchiyama I."/>
            <person name="Ito T."/>
            <person name="Fujiyama A."/>
            <person name="Inagaki F."/>
            <person name="Takami H."/>
        </authorList>
    </citation>
    <scope>NUCLEOTIDE SEQUENCE</scope>
    <source>
        <strain evidence="1">Expedition CK06-06</strain>
    </source>
</reference>
<gene>
    <name evidence="1" type="ORF">S03H2_37304</name>
</gene>
<dbReference type="AlphaFoldDB" id="X1HSF9"/>
<evidence type="ECO:0000313" key="1">
    <source>
        <dbReference type="EMBL" id="GAH48223.1"/>
    </source>
</evidence>
<accession>X1HSF9</accession>
<organism evidence="1">
    <name type="scientific">marine sediment metagenome</name>
    <dbReference type="NCBI Taxonomy" id="412755"/>
    <lineage>
        <taxon>unclassified sequences</taxon>
        <taxon>metagenomes</taxon>
        <taxon>ecological metagenomes</taxon>
    </lineage>
</organism>
<sequence>LSITDLFSQIRNRRSAVEFINAPPSYLEEVIQNARSFVMTISCLSGSEYYQFLSNWDSDVEKLLSRISRNTALYRENPQWIKIDVEVNLIKPAYDLMQQLKRDESAALIGFDTKLGALINSTADLRLRIWENRSVIDNMLPTQIMPRLSAITEAIKDWQANIYRNEMGLMRTAVTSTHLLATLAGIKIADILGLLNYGGDLLLRVNNLSDYIRHDQEDKIADVSNRSFTRLVPEWLSTVKEGTE</sequence>
<name>X1HSF9_9ZZZZ</name>
<proteinExistence type="predicted"/>
<comment type="caution">
    <text evidence="1">The sequence shown here is derived from an EMBL/GenBank/DDBJ whole genome shotgun (WGS) entry which is preliminary data.</text>
</comment>